<feature type="region of interest" description="Disordered" evidence="1">
    <location>
        <begin position="438"/>
        <end position="462"/>
    </location>
</feature>
<dbReference type="AlphaFoldDB" id="A0AAQ3M2U0"/>
<protein>
    <submittedName>
        <fullName evidence="2">Uncharacterized protein</fullName>
    </submittedName>
</protein>
<gene>
    <name evidence="2" type="ORF">R9X50_00278400</name>
</gene>
<evidence type="ECO:0000313" key="3">
    <source>
        <dbReference type="Proteomes" id="UP001303373"/>
    </source>
</evidence>
<proteinExistence type="predicted"/>
<dbReference type="Proteomes" id="UP001303373">
    <property type="component" value="Chromosome 4"/>
</dbReference>
<evidence type="ECO:0000256" key="1">
    <source>
        <dbReference type="SAM" id="MobiDB-lite"/>
    </source>
</evidence>
<keyword evidence="3" id="KW-1185">Reference proteome</keyword>
<organism evidence="2 3">
    <name type="scientific">Acrodontium crateriforme</name>
    <dbReference type="NCBI Taxonomy" id="150365"/>
    <lineage>
        <taxon>Eukaryota</taxon>
        <taxon>Fungi</taxon>
        <taxon>Dikarya</taxon>
        <taxon>Ascomycota</taxon>
        <taxon>Pezizomycotina</taxon>
        <taxon>Dothideomycetes</taxon>
        <taxon>Dothideomycetidae</taxon>
        <taxon>Mycosphaerellales</taxon>
        <taxon>Teratosphaeriaceae</taxon>
        <taxon>Acrodontium</taxon>
    </lineage>
</organism>
<dbReference type="EMBL" id="CP138583">
    <property type="protein sequence ID" value="WPG99961.1"/>
    <property type="molecule type" value="Genomic_DNA"/>
</dbReference>
<feature type="compositionally biased region" description="Polar residues" evidence="1">
    <location>
        <begin position="193"/>
        <end position="214"/>
    </location>
</feature>
<accession>A0AAQ3M2U0</accession>
<reference evidence="2 3" key="1">
    <citation type="submission" date="2023-11" db="EMBL/GenBank/DDBJ databases">
        <title>An acidophilic fungus is an integral part of prey digestion in a carnivorous sundew plant.</title>
        <authorList>
            <person name="Tsai I.J."/>
        </authorList>
    </citation>
    <scope>NUCLEOTIDE SEQUENCE [LARGE SCALE GENOMIC DNA]</scope>
    <source>
        <strain evidence="2">169a</strain>
    </source>
</reference>
<feature type="compositionally biased region" description="Polar residues" evidence="1">
    <location>
        <begin position="438"/>
        <end position="447"/>
    </location>
</feature>
<sequence length="575" mass="65839">MEQPSTNQTYSPSLVSADQKAKLHEVADLMLEIYETFAEMRYLDPEGIIRGPHDITNMKDTYSKHGLDPAIIYLYSILPYVDETEADAKDFFHGSCFADFRVPDEVERGRDPFYASPQGDFDSENGEYMRPWMTPLSALGNHGTVLLYDARQHRVWAIDQEGWGSTDPGVLSKQQLQGTGHEVEEQLSDWGDDSSTGGYNESENSQTSSDSWSGSEDLTDELDQLRQDQQEQVDFDEGFEVIDDQEQREAEHETRSINTNSFAHIKSRPAGDVLCDINRWYRELKELPGQGEYSNGPWREAKILKSAYIQNGWPDNFDGDAFDINVARAYAAKTAKYGAEEPLRQVQCIEGWQEHNDYTTAKLHQQISDAKTTDETWIARFELWKSDQNIARLAKDLEERKANADKLCPDGQCQRDQDLPLWELEKLRVEKQWSNEALTLNRQSQPETDTKRQKALAAQRRHKQKKASVYAKAYTAALADAERLCPGQTFESATGIKSLGRRPISEDIRMKEVSMKKANDEILRLNEWAAQLPEDAIMARKAVDVEIEQNRKSIERTERELVRSRQWYATHGDTD</sequence>
<evidence type="ECO:0000313" key="2">
    <source>
        <dbReference type="EMBL" id="WPG99961.1"/>
    </source>
</evidence>
<name>A0AAQ3M2U0_9PEZI</name>
<feature type="region of interest" description="Disordered" evidence="1">
    <location>
        <begin position="166"/>
        <end position="218"/>
    </location>
</feature>